<dbReference type="EMBL" id="QNUL01000006">
    <property type="protein sequence ID" value="REA62113.1"/>
    <property type="molecule type" value="Genomic_DNA"/>
</dbReference>
<comment type="catalytic activity">
    <reaction evidence="13">
        <text>5-amino-6-(5-phospho-D-ribitylamino)uracil + NADP(+) = 5-amino-6-(5-phospho-D-ribosylamino)uracil + NADPH + H(+)</text>
        <dbReference type="Rhea" id="RHEA:17845"/>
        <dbReference type="ChEBI" id="CHEBI:15378"/>
        <dbReference type="ChEBI" id="CHEBI:57783"/>
        <dbReference type="ChEBI" id="CHEBI:58349"/>
        <dbReference type="ChEBI" id="CHEBI:58421"/>
        <dbReference type="ChEBI" id="CHEBI:58453"/>
        <dbReference type="EC" id="1.1.1.193"/>
    </reaction>
</comment>
<dbReference type="Pfam" id="PF00383">
    <property type="entry name" value="dCMP_cyt_deam_1"/>
    <property type="match status" value="1"/>
</dbReference>
<evidence type="ECO:0000256" key="1">
    <source>
        <dbReference type="ARBA" id="ARBA00002151"/>
    </source>
</evidence>
<dbReference type="InterPro" id="IPR002125">
    <property type="entry name" value="CMP_dCMP_dom"/>
</dbReference>
<dbReference type="UniPathway" id="UPA00275">
    <property type="reaction ID" value="UER00401"/>
</dbReference>
<evidence type="ECO:0000256" key="14">
    <source>
        <dbReference type="PIRSR" id="PIRSR006769-1"/>
    </source>
</evidence>
<keyword evidence="11 13" id="KW-0560">Oxidoreductase</keyword>
<dbReference type="PANTHER" id="PTHR38011:SF7">
    <property type="entry name" value="2,5-DIAMINO-6-RIBOSYLAMINO-4(3H)-PYRIMIDINONE 5'-PHOSPHATE REDUCTASE"/>
    <property type="match status" value="1"/>
</dbReference>
<evidence type="ECO:0000256" key="3">
    <source>
        <dbReference type="ARBA" id="ARBA00004910"/>
    </source>
</evidence>
<feature type="binding site" evidence="15">
    <location>
        <position position="202"/>
    </location>
    <ligand>
        <name>NADP(+)</name>
        <dbReference type="ChEBI" id="CHEBI:58349"/>
    </ligand>
</feature>
<dbReference type="Gene3D" id="3.40.140.10">
    <property type="entry name" value="Cytidine Deaminase, domain 2"/>
    <property type="match status" value="1"/>
</dbReference>
<dbReference type="SUPFAM" id="SSF53597">
    <property type="entry name" value="Dihydrofolate reductase-like"/>
    <property type="match status" value="1"/>
</dbReference>
<keyword evidence="9 13" id="KW-0862">Zinc</keyword>
<feature type="binding site" evidence="16">
    <location>
        <position position="51"/>
    </location>
    <ligand>
        <name>Zn(2+)</name>
        <dbReference type="ChEBI" id="CHEBI:29105"/>
        <note>catalytic</note>
    </ligand>
</feature>
<feature type="active site" description="Proton donor" evidence="14">
    <location>
        <position position="53"/>
    </location>
</feature>
<feature type="binding site" evidence="15">
    <location>
        <position position="190"/>
    </location>
    <ligand>
        <name>substrate</name>
    </ligand>
</feature>
<feature type="binding site" evidence="15">
    <location>
        <position position="213"/>
    </location>
    <ligand>
        <name>substrate</name>
    </ligand>
</feature>
<evidence type="ECO:0000259" key="17">
    <source>
        <dbReference type="PROSITE" id="PS51747"/>
    </source>
</evidence>
<evidence type="ECO:0000313" key="19">
    <source>
        <dbReference type="Proteomes" id="UP000256373"/>
    </source>
</evidence>
<comment type="similarity">
    <text evidence="5 13">In the C-terminal section; belongs to the HTP reductase family.</text>
</comment>
<dbReference type="InterPro" id="IPR016193">
    <property type="entry name" value="Cytidine_deaminase-like"/>
</dbReference>
<comment type="function">
    <text evidence="1 13">Converts 2,5-diamino-6-(ribosylamino)-4(3h)-pyrimidinone 5'-phosphate into 5-amino-6-(ribosylamino)-2,4(1h,3h)-pyrimidinedione 5'-phosphate.</text>
</comment>
<evidence type="ECO:0000256" key="16">
    <source>
        <dbReference type="PIRSR" id="PIRSR006769-3"/>
    </source>
</evidence>
<dbReference type="PROSITE" id="PS00903">
    <property type="entry name" value="CYT_DCMP_DEAMINASES_1"/>
    <property type="match status" value="1"/>
</dbReference>
<evidence type="ECO:0000256" key="12">
    <source>
        <dbReference type="ARBA" id="ARBA00023268"/>
    </source>
</evidence>
<name>A0A3D8YCG4_9BACT</name>
<evidence type="ECO:0000256" key="9">
    <source>
        <dbReference type="ARBA" id="ARBA00022833"/>
    </source>
</evidence>
<keyword evidence="10 13" id="KW-0521">NADP</keyword>
<dbReference type="InterPro" id="IPR002734">
    <property type="entry name" value="RibDG_C"/>
</dbReference>
<keyword evidence="19" id="KW-1185">Reference proteome</keyword>
<comment type="caution">
    <text evidence="18">The sequence shown here is derived from an EMBL/GenBank/DDBJ whole genome shotgun (WGS) entry which is preliminary data.</text>
</comment>
<comment type="pathway">
    <text evidence="2 13">Cofactor biosynthesis; riboflavin biosynthesis; 5-amino-6-(D-ribitylamino)uracil from GTP: step 2/4.</text>
</comment>
<accession>A0A3D8YCG4</accession>
<feature type="binding site" evidence="15">
    <location>
        <position position="160"/>
    </location>
    <ligand>
        <name>NADP(+)</name>
        <dbReference type="ChEBI" id="CHEBI:58349"/>
    </ligand>
</feature>
<dbReference type="SUPFAM" id="SSF53927">
    <property type="entry name" value="Cytidine deaminase-like"/>
    <property type="match status" value="1"/>
</dbReference>
<dbReference type="GO" id="GO:0008270">
    <property type="term" value="F:zinc ion binding"/>
    <property type="evidence" value="ECO:0007669"/>
    <property type="project" value="InterPro"/>
</dbReference>
<feature type="binding site" evidence="15">
    <location>
        <position position="206"/>
    </location>
    <ligand>
        <name>substrate</name>
    </ligand>
</feature>
<evidence type="ECO:0000256" key="6">
    <source>
        <dbReference type="ARBA" id="ARBA00022619"/>
    </source>
</evidence>
<feature type="binding site" evidence="15">
    <location>
        <position position="298"/>
    </location>
    <ligand>
        <name>substrate</name>
    </ligand>
</feature>
<protein>
    <recommendedName>
        <fullName evidence="13">Riboflavin biosynthesis protein RibD</fullName>
    </recommendedName>
    <domain>
        <recommendedName>
            <fullName evidence="13">Diaminohydroxyphosphoribosylaminopyrimidine deaminase</fullName>
            <shortName evidence="13">DRAP deaminase</shortName>
            <ecNumber evidence="13">3.5.4.26</ecNumber>
        </recommendedName>
        <alternativeName>
            <fullName evidence="13">Riboflavin-specific deaminase</fullName>
        </alternativeName>
    </domain>
    <domain>
        <recommendedName>
            <fullName evidence="13">5-amino-6-(5-phosphoribosylamino)uracil reductase</fullName>
            <ecNumber evidence="13">1.1.1.193</ecNumber>
        </recommendedName>
        <alternativeName>
            <fullName evidence="13">HTP reductase</fullName>
        </alternativeName>
    </domain>
</protein>
<dbReference type="GO" id="GO:0008835">
    <property type="term" value="F:diaminohydroxyphosphoribosylaminopyrimidine deaminase activity"/>
    <property type="evidence" value="ECO:0007669"/>
    <property type="project" value="UniProtKB-EC"/>
</dbReference>
<keyword evidence="12" id="KW-0511">Multifunctional enzyme</keyword>
<organism evidence="18 19">
    <name type="scientific">Dyadobacter luteus</name>
    <dbReference type="NCBI Taxonomy" id="2259619"/>
    <lineage>
        <taxon>Bacteria</taxon>
        <taxon>Pseudomonadati</taxon>
        <taxon>Bacteroidota</taxon>
        <taxon>Cytophagia</taxon>
        <taxon>Cytophagales</taxon>
        <taxon>Spirosomataceae</taxon>
        <taxon>Dyadobacter</taxon>
    </lineage>
</organism>
<dbReference type="EC" id="3.5.4.26" evidence="13"/>
<feature type="domain" description="CMP/dCMP-type deaminase" evidence="17">
    <location>
        <begin position="2"/>
        <end position="129"/>
    </location>
</feature>
<evidence type="ECO:0000256" key="4">
    <source>
        <dbReference type="ARBA" id="ARBA00005259"/>
    </source>
</evidence>
<feature type="binding site" evidence="15">
    <location>
        <begin position="300"/>
        <end position="306"/>
    </location>
    <ligand>
        <name>NADP(+)</name>
        <dbReference type="ChEBI" id="CHEBI:58349"/>
    </ligand>
</feature>
<proteinExistence type="inferred from homology"/>
<comment type="pathway">
    <text evidence="3 13">Cofactor biosynthesis; riboflavin biosynthesis; 5-amino-6-(D-ribitylamino)uracil from GTP: step 3/4.</text>
</comment>
<dbReference type="InterPro" id="IPR004794">
    <property type="entry name" value="Eubact_RibD"/>
</dbReference>
<evidence type="ECO:0000256" key="10">
    <source>
        <dbReference type="ARBA" id="ARBA00022857"/>
    </source>
</evidence>
<evidence type="ECO:0000256" key="7">
    <source>
        <dbReference type="ARBA" id="ARBA00022723"/>
    </source>
</evidence>
<reference evidence="18 19" key="1">
    <citation type="submission" date="2018-07" db="EMBL/GenBank/DDBJ databases">
        <title>Dyadobacter roseus sp. nov., isolated from rose rhizosphere soil.</title>
        <authorList>
            <person name="Chen L."/>
        </authorList>
    </citation>
    <scope>NUCLEOTIDE SEQUENCE [LARGE SCALE GENOMIC DNA]</scope>
    <source>
        <strain evidence="18 19">RS19</strain>
    </source>
</reference>
<keyword evidence="7 13" id="KW-0479">Metal-binding</keyword>
<dbReference type="NCBIfam" id="TIGR00326">
    <property type="entry name" value="eubact_ribD"/>
    <property type="match status" value="1"/>
</dbReference>
<dbReference type="PANTHER" id="PTHR38011">
    <property type="entry name" value="DIHYDROFOLATE REDUCTASE FAMILY PROTEIN (AFU_ORTHOLOGUE AFUA_8G06820)"/>
    <property type="match status" value="1"/>
</dbReference>
<dbReference type="InterPro" id="IPR016192">
    <property type="entry name" value="APOBEC/CMP_deaminase_Zn-bd"/>
</dbReference>
<dbReference type="Gene3D" id="3.40.430.10">
    <property type="entry name" value="Dihydrofolate Reductase, subunit A"/>
    <property type="match status" value="1"/>
</dbReference>
<feature type="binding site" evidence="16">
    <location>
        <position position="81"/>
    </location>
    <ligand>
        <name>Zn(2+)</name>
        <dbReference type="ChEBI" id="CHEBI:29105"/>
        <note>catalytic</note>
    </ligand>
</feature>
<keyword evidence="6 13" id="KW-0686">Riboflavin biosynthesis</keyword>
<evidence type="ECO:0000256" key="13">
    <source>
        <dbReference type="PIRNR" id="PIRNR006769"/>
    </source>
</evidence>
<comment type="similarity">
    <text evidence="4 13">In the N-terminal section; belongs to the cytidine and deoxycytidylate deaminase family.</text>
</comment>
<dbReference type="RefSeq" id="WP_115830769.1">
    <property type="nucleotide sequence ID" value="NZ_QNUL01000006.1"/>
</dbReference>
<dbReference type="CDD" id="cd01284">
    <property type="entry name" value="Riboflavin_deaminase-reductase"/>
    <property type="match status" value="1"/>
</dbReference>
<comment type="catalytic activity">
    <reaction evidence="13">
        <text>2,5-diamino-6-hydroxy-4-(5-phosphoribosylamino)-pyrimidine + H2O + H(+) = 5-amino-6-(5-phospho-D-ribosylamino)uracil + NH4(+)</text>
        <dbReference type="Rhea" id="RHEA:21868"/>
        <dbReference type="ChEBI" id="CHEBI:15377"/>
        <dbReference type="ChEBI" id="CHEBI:15378"/>
        <dbReference type="ChEBI" id="CHEBI:28938"/>
        <dbReference type="ChEBI" id="CHEBI:58453"/>
        <dbReference type="ChEBI" id="CHEBI:58614"/>
        <dbReference type="EC" id="3.5.4.26"/>
    </reaction>
</comment>
<dbReference type="Proteomes" id="UP000256373">
    <property type="component" value="Unassembled WGS sequence"/>
</dbReference>
<dbReference type="PIRSF" id="PIRSF006769">
    <property type="entry name" value="RibD"/>
    <property type="match status" value="1"/>
</dbReference>
<dbReference type="InterPro" id="IPR024072">
    <property type="entry name" value="DHFR-like_dom_sf"/>
</dbReference>
<evidence type="ECO:0000256" key="2">
    <source>
        <dbReference type="ARBA" id="ARBA00004882"/>
    </source>
</evidence>
<dbReference type="EC" id="1.1.1.193" evidence="13"/>
<dbReference type="OrthoDB" id="9800865at2"/>
<evidence type="ECO:0000256" key="5">
    <source>
        <dbReference type="ARBA" id="ARBA00007417"/>
    </source>
</evidence>
<dbReference type="PROSITE" id="PS51747">
    <property type="entry name" value="CYT_DCMP_DEAMINASES_2"/>
    <property type="match status" value="1"/>
</dbReference>
<keyword evidence="8 13" id="KW-0378">Hydrolase</keyword>
<evidence type="ECO:0000256" key="11">
    <source>
        <dbReference type="ARBA" id="ARBA00023002"/>
    </source>
</evidence>
<feature type="binding site" evidence="16">
    <location>
        <position position="90"/>
    </location>
    <ligand>
        <name>Zn(2+)</name>
        <dbReference type="ChEBI" id="CHEBI:29105"/>
        <note>catalytic</note>
    </ligand>
</feature>
<dbReference type="GO" id="GO:0008703">
    <property type="term" value="F:5-amino-6-(5-phosphoribosylamino)uracil reductase activity"/>
    <property type="evidence" value="ECO:0007669"/>
    <property type="project" value="UniProtKB-EC"/>
</dbReference>
<evidence type="ECO:0000256" key="8">
    <source>
        <dbReference type="ARBA" id="ARBA00022801"/>
    </source>
</evidence>
<dbReference type="GO" id="GO:0009231">
    <property type="term" value="P:riboflavin biosynthetic process"/>
    <property type="evidence" value="ECO:0007669"/>
    <property type="project" value="UniProtKB-UniPathway"/>
</dbReference>
<dbReference type="FunFam" id="3.40.140.10:FF:000025">
    <property type="entry name" value="Riboflavin biosynthesis protein RibD"/>
    <property type="match status" value="1"/>
</dbReference>
<comment type="cofactor">
    <cofactor evidence="13 16">
        <name>Zn(2+)</name>
        <dbReference type="ChEBI" id="CHEBI:29105"/>
    </cofactor>
    <text evidence="13 16">Binds 1 zinc ion.</text>
</comment>
<evidence type="ECO:0000313" key="18">
    <source>
        <dbReference type="EMBL" id="REA62113.1"/>
    </source>
</evidence>
<sequence>MNSDIQWMQRALQLAEYGRGSVSPNPMVGCVIVHEGRIIGEGWHRHYGGPHAEVRAVEDAEEKGNGAWLEDATVYVTLEPCSHIGKTPPCADLLVAKHVKKVVICNHDPNPLVAGKGIQKLRDAGIEVEQGVLEEEGLELNKRFFLAFRANRPYVILKWAETADGYLGHSNGAPVAISGAYSNMRVHKWRSEEDAILVGFNTALVDNPRLNVRKWAGRNPVRIVLDRNGILPETLHFFDGSQPTLIAGYKSRRDAIAFPQRYSDTPETAAVQLTPGNDEIGQLLKELVNQKIHSVFVEGGPAVINSFLKSGLWDEIRRCQSNKVLGEGIMAPAPHGILTGSEKVQDDLWTYYRKD</sequence>
<feature type="binding site" evidence="15">
    <location>
        <position position="210"/>
    </location>
    <ligand>
        <name>substrate</name>
    </ligand>
</feature>
<gene>
    <name evidence="18" type="primary">ribD</name>
    <name evidence="18" type="ORF">DSL64_10695</name>
</gene>
<dbReference type="AlphaFoldDB" id="A0A3D8YCG4"/>
<dbReference type="Pfam" id="PF01872">
    <property type="entry name" value="RibD_C"/>
    <property type="match status" value="1"/>
</dbReference>
<dbReference type="InterPro" id="IPR050765">
    <property type="entry name" value="Riboflavin_Biosynth_HTPR"/>
</dbReference>
<evidence type="ECO:0000256" key="15">
    <source>
        <dbReference type="PIRSR" id="PIRSR006769-2"/>
    </source>
</evidence>